<dbReference type="Proteomes" id="UP001225316">
    <property type="component" value="Unassembled WGS sequence"/>
</dbReference>
<evidence type="ECO:0008006" key="3">
    <source>
        <dbReference type="Google" id="ProtNLM"/>
    </source>
</evidence>
<protein>
    <recommendedName>
        <fullName evidence="3">DUF2281 domain-containing protein</fullName>
    </recommendedName>
</protein>
<evidence type="ECO:0000313" key="2">
    <source>
        <dbReference type="Proteomes" id="UP001225316"/>
    </source>
</evidence>
<keyword evidence="2" id="KW-1185">Reference proteome</keyword>
<dbReference type="RefSeq" id="WP_308952652.1">
    <property type="nucleotide sequence ID" value="NZ_JARXHW010000136.1"/>
</dbReference>
<organism evidence="1 2">
    <name type="scientific">Thalassobacterium maritimum</name>
    <dbReference type="NCBI Taxonomy" id="3041265"/>
    <lineage>
        <taxon>Bacteria</taxon>
        <taxon>Pseudomonadati</taxon>
        <taxon>Verrucomicrobiota</taxon>
        <taxon>Opitutia</taxon>
        <taxon>Puniceicoccales</taxon>
        <taxon>Coraliomargaritaceae</taxon>
        <taxon>Thalassobacterium</taxon>
    </lineage>
</organism>
<name>A0ABU1AZZ4_9BACT</name>
<sequence>MSTAEQIIHEIASLRPEKQTEVLEFVEFLKEKERRHEENSLQKSSLASAMRGMEEEDCLYSESDIIERVG</sequence>
<proteinExistence type="predicted"/>
<dbReference type="EMBL" id="JARXHW010000136">
    <property type="protein sequence ID" value="MDQ8209734.1"/>
    <property type="molecule type" value="Genomic_DNA"/>
</dbReference>
<accession>A0ABU1AZZ4</accession>
<evidence type="ECO:0000313" key="1">
    <source>
        <dbReference type="EMBL" id="MDQ8209734.1"/>
    </source>
</evidence>
<comment type="caution">
    <text evidence="1">The sequence shown here is derived from an EMBL/GenBank/DDBJ whole genome shotgun (WGS) entry which is preliminary data.</text>
</comment>
<reference evidence="1 2" key="1">
    <citation type="submission" date="2023-04" db="EMBL/GenBank/DDBJ databases">
        <title>A novel bacteria isolated from coastal sediment.</title>
        <authorList>
            <person name="Liu X.-J."/>
            <person name="Du Z.-J."/>
        </authorList>
    </citation>
    <scope>NUCLEOTIDE SEQUENCE [LARGE SCALE GENOMIC DNA]</scope>
    <source>
        <strain evidence="1 2">SDUM461003</strain>
    </source>
</reference>
<gene>
    <name evidence="1" type="ORF">QEH52_19605</name>
</gene>